<gene>
    <name evidence="2" type="ORF">SCHCODRAFT_235044</name>
</gene>
<accession>D8Q5L1</accession>
<dbReference type="KEGG" id="scm:SCHCO_0235044"/>
<dbReference type="EMBL" id="GL377306">
    <property type="protein sequence ID" value="EFI97430.1"/>
    <property type="molecule type" value="Genomic_DNA"/>
</dbReference>
<organism evidence="3">
    <name type="scientific">Schizophyllum commune (strain H4-8 / FGSC 9210)</name>
    <name type="common">Split gill fungus</name>
    <dbReference type="NCBI Taxonomy" id="578458"/>
    <lineage>
        <taxon>Eukaryota</taxon>
        <taxon>Fungi</taxon>
        <taxon>Dikarya</taxon>
        <taxon>Basidiomycota</taxon>
        <taxon>Agaricomycotina</taxon>
        <taxon>Agaricomycetes</taxon>
        <taxon>Agaricomycetidae</taxon>
        <taxon>Agaricales</taxon>
        <taxon>Schizophyllaceae</taxon>
        <taxon>Schizophyllum</taxon>
    </lineage>
</organism>
<dbReference type="Proteomes" id="UP000007431">
    <property type="component" value="Unassembled WGS sequence"/>
</dbReference>
<evidence type="ECO:0000256" key="1">
    <source>
        <dbReference type="SAM" id="MobiDB-lite"/>
    </source>
</evidence>
<name>D8Q5L1_SCHCM</name>
<proteinExistence type="predicted"/>
<dbReference type="HOGENOM" id="CLU_1235667_0_0_1"/>
<protein>
    <submittedName>
        <fullName evidence="2">Uncharacterized protein</fullName>
    </submittedName>
</protein>
<dbReference type="VEuPathDB" id="FungiDB:SCHCODRAFT_0235044"/>
<evidence type="ECO:0000313" key="2">
    <source>
        <dbReference type="EMBL" id="EFI97430.1"/>
    </source>
</evidence>
<reference evidence="2 3" key="1">
    <citation type="journal article" date="2010" name="Nat. Biotechnol.">
        <title>Genome sequence of the model mushroom Schizophyllum commune.</title>
        <authorList>
            <person name="Ohm R.A."/>
            <person name="de Jong J.F."/>
            <person name="Lugones L.G."/>
            <person name="Aerts A."/>
            <person name="Kothe E."/>
            <person name="Stajich J.E."/>
            <person name="de Vries R.P."/>
            <person name="Record E."/>
            <person name="Levasseur A."/>
            <person name="Baker S.E."/>
            <person name="Bartholomew K.A."/>
            <person name="Coutinho P.M."/>
            <person name="Erdmann S."/>
            <person name="Fowler T.J."/>
            <person name="Gathman A.C."/>
            <person name="Lombard V."/>
            <person name="Henrissat B."/>
            <person name="Knabe N."/>
            <person name="Kuees U."/>
            <person name="Lilly W.W."/>
            <person name="Lindquist E."/>
            <person name="Lucas S."/>
            <person name="Magnuson J.K."/>
            <person name="Piumi F."/>
            <person name="Raudaskoski M."/>
            <person name="Salamov A."/>
            <person name="Schmutz J."/>
            <person name="Schwarze F.W.M.R."/>
            <person name="vanKuyk P.A."/>
            <person name="Horton J.S."/>
            <person name="Grigoriev I.V."/>
            <person name="Woesten H.A.B."/>
        </authorList>
    </citation>
    <scope>NUCLEOTIDE SEQUENCE [LARGE SCALE GENOMIC DNA]</scope>
    <source>
        <strain evidence="3">H4-8 / FGSC 9210</strain>
    </source>
</reference>
<dbReference type="AlphaFoldDB" id="D8Q5L1"/>
<sequence>MVYPRIVLSDALRTATMQSRRRSIIVFAATTSSPRECARSRPFPTTGVLGRLHRHLHASLVYDDMLDHEDDTQAPPANTTLLPSHHHVPVALLRYDVSLVVHRRRRRAVFAPYTRLSSSGNQGTQHGRDVVGGESRPCSSALQARLMTNIAVCRGHATAPSMSLSTIVWYSSPLRTPRKGHFTFILYDPEPPEARAQYPRAWAAKVKAPFTLKTPSCRYRRFYT</sequence>
<dbReference type="GeneID" id="9589970"/>
<feature type="compositionally biased region" description="Polar residues" evidence="1">
    <location>
        <begin position="116"/>
        <end position="125"/>
    </location>
</feature>
<feature type="region of interest" description="Disordered" evidence="1">
    <location>
        <begin position="116"/>
        <end position="135"/>
    </location>
</feature>
<keyword evidence="3" id="KW-1185">Reference proteome</keyword>
<evidence type="ECO:0000313" key="3">
    <source>
        <dbReference type="Proteomes" id="UP000007431"/>
    </source>
</evidence>
<dbReference type="InParanoid" id="D8Q5L1"/>